<evidence type="ECO:0000256" key="3">
    <source>
        <dbReference type="ARBA" id="ARBA00023054"/>
    </source>
</evidence>
<comment type="caution">
    <text evidence="6">The sequence shown here is derived from an EMBL/GenBank/DDBJ whole genome shotgun (WGS) entry which is preliminary data.</text>
</comment>
<gene>
    <name evidence="6" type="ORF">OIU77_024736</name>
</gene>
<name>A0ABQ9BTY2_9ROSI</name>
<keyword evidence="2" id="KW-0333">Golgi apparatus</keyword>
<evidence type="ECO:0000256" key="4">
    <source>
        <dbReference type="SAM" id="Coils"/>
    </source>
</evidence>
<keyword evidence="7" id="KW-1185">Reference proteome</keyword>
<feature type="coiled-coil region" evidence="4">
    <location>
        <begin position="145"/>
        <end position="172"/>
    </location>
</feature>
<comment type="subcellular location">
    <subcellularLocation>
        <location evidence="1">Golgi apparatus</location>
    </subcellularLocation>
</comment>
<feature type="coiled-coil region" evidence="4">
    <location>
        <begin position="211"/>
        <end position="238"/>
    </location>
</feature>
<accession>A0ABQ9BTY2</accession>
<evidence type="ECO:0000256" key="2">
    <source>
        <dbReference type="ARBA" id="ARBA00023034"/>
    </source>
</evidence>
<dbReference type="PANTHER" id="PTHR18921:SF2">
    <property type="entry name" value="THYROID RECEPTOR-INTERACTING PROTEIN 11"/>
    <property type="match status" value="1"/>
</dbReference>
<evidence type="ECO:0000256" key="5">
    <source>
        <dbReference type="SAM" id="MobiDB-lite"/>
    </source>
</evidence>
<dbReference type="PANTHER" id="PTHR18921">
    <property type="entry name" value="MYOSIN HEAVY CHAIN - RELATED"/>
    <property type="match status" value="1"/>
</dbReference>
<reference evidence="6" key="1">
    <citation type="submission" date="2022-10" db="EMBL/GenBank/DDBJ databases">
        <authorList>
            <person name="Hyden B.L."/>
            <person name="Feng K."/>
            <person name="Yates T."/>
            <person name="Jawdy S."/>
            <person name="Smart L.B."/>
            <person name="Muchero W."/>
        </authorList>
    </citation>
    <scope>NUCLEOTIDE SEQUENCE</scope>
    <source>
        <tissue evidence="6">Shoot tip</tissue>
    </source>
</reference>
<proteinExistence type="predicted"/>
<evidence type="ECO:0000256" key="1">
    <source>
        <dbReference type="ARBA" id="ARBA00004555"/>
    </source>
</evidence>
<dbReference type="EMBL" id="JAPFFI010000006">
    <property type="protein sequence ID" value="KAJ6390581.1"/>
    <property type="molecule type" value="Genomic_DNA"/>
</dbReference>
<keyword evidence="3 4" id="KW-0175">Coiled coil</keyword>
<organism evidence="6 7">
    <name type="scientific">Salix suchowensis</name>
    <dbReference type="NCBI Taxonomy" id="1278906"/>
    <lineage>
        <taxon>Eukaryota</taxon>
        <taxon>Viridiplantae</taxon>
        <taxon>Streptophyta</taxon>
        <taxon>Embryophyta</taxon>
        <taxon>Tracheophyta</taxon>
        <taxon>Spermatophyta</taxon>
        <taxon>Magnoliopsida</taxon>
        <taxon>eudicotyledons</taxon>
        <taxon>Gunneridae</taxon>
        <taxon>Pentapetalae</taxon>
        <taxon>rosids</taxon>
        <taxon>fabids</taxon>
        <taxon>Malpighiales</taxon>
        <taxon>Salicaceae</taxon>
        <taxon>Saliceae</taxon>
        <taxon>Salix</taxon>
    </lineage>
</organism>
<feature type="region of interest" description="Disordered" evidence="5">
    <location>
        <begin position="57"/>
        <end position="104"/>
    </location>
</feature>
<evidence type="ECO:0000313" key="7">
    <source>
        <dbReference type="Proteomes" id="UP001141253"/>
    </source>
</evidence>
<dbReference type="Proteomes" id="UP001141253">
    <property type="component" value="Chromosome 2"/>
</dbReference>
<feature type="compositionally biased region" description="Basic and acidic residues" evidence="5">
    <location>
        <begin position="70"/>
        <end position="92"/>
    </location>
</feature>
<reference evidence="6" key="2">
    <citation type="journal article" date="2023" name="Int. J. Mol. Sci.">
        <title>De Novo Assembly and Annotation of 11 Diverse Shrub Willow (Salix) Genomes Reveals Novel Gene Organization in Sex-Linked Regions.</title>
        <authorList>
            <person name="Hyden B."/>
            <person name="Feng K."/>
            <person name="Yates T.B."/>
            <person name="Jawdy S."/>
            <person name="Cereghino C."/>
            <person name="Smart L.B."/>
            <person name="Muchero W."/>
        </authorList>
    </citation>
    <scope>NUCLEOTIDE SEQUENCE</scope>
    <source>
        <tissue evidence="6">Shoot tip</tissue>
    </source>
</reference>
<protein>
    <submittedName>
        <fullName evidence="6">Uncharacterized protein</fullName>
    </submittedName>
</protein>
<sequence>MDHVLRFKFIAPVTVSEIVSIHSSFVAHLEEFEKSQVTVTLEKENANLKMEKNKLEAALQRSRNSSTDKTSPDEKVDSTTTSPRKEEHLLEKESEESEKMDEDSKIIELCQSNEYQKAQILHLEKALKQVIARQEEVRIMNNSEIQKSEEMIEDLNKKLANCMSTIESKNVELLNLQTALGQYFAEVEAKEYLEQQLALTREESAKHFQLLKEAERGTEEAKREKEEILAKLSDTEKKFAEG</sequence>
<evidence type="ECO:0000313" key="6">
    <source>
        <dbReference type="EMBL" id="KAJ6390581.1"/>
    </source>
</evidence>